<feature type="binding site" evidence="7">
    <location>
        <position position="33"/>
    </location>
    <ligand>
        <name>substrate</name>
    </ligand>
</feature>
<organism evidence="9">
    <name type="scientific">Deinococcus sonorensis KR-87</name>
    <dbReference type="NCBI Taxonomy" id="694439"/>
    <lineage>
        <taxon>Bacteria</taxon>
        <taxon>Thermotogati</taxon>
        <taxon>Deinococcota</taxon>
        <taxon>Deinococci</taxon>
        <taxon>Deinococcales</taxon>
        <taxon>Deinococcaceae</taxon>
        <taxon>Deinococcus</taxon>
    </lineage>
</organism>
<dbReference type="RefSeq" id="WP_350245463.1">
    <property type="nucleotide sequence ID" value="NZ_CP158300.1"/>
</dbReference>
<evidence type="ECO:0000256" key="5">
    <source>
        <dbReference type="PIRNR" id="PIRNR026534"/>
    </source>
</evidence>
<feature type="active site" description="Proton donor" evidence="6">
    <location>
        <position position="211"/>
    </location>
</feature>
<geneLocation type="plasmid" evidence="9">
    <name>pDson02</name>
</geneLocation>
<dbReference type="PANTHER" id="PTHR43301">
    <property type="entry name" value="ARABINAN ENDO-1,5-ALPHA-L-ARABINOSIDASE"/>
    <property type="match status" value="1"/>
</dbReference>
<evidence type="ECO:0000256" key="1">
    <source>
        <dbReference type="ARBA" id="ARBA00004834"/>
    </source>
</evidence>
<protein>
    <submittedName>
        <fullName evidence="9">Arabinan endo-1,5-alpha-L-arabinosidase</fullName>
    </submittedName>
</protein>
<evidence type="ECO:0000256" key="2">
    <source>
        <dbReference type="ARBA" id="ARBA00009865"/>
    </source>
</evidence>
<keyword evidence="4 5" id="KW-0326">Glycosidase</keyword>
<dbReference type="PIRSF" id="PIRSF026534">
    <property type="entry name" value="Endo_alpha-L-arabinosidase"/>
    <property type="match status" value="1"/>
</dbReference>
<keyword evidence="9" id="KW-0614">Plasmid</keyword>
<feature type="active site" description="Proton acceptor" evidence="6">
    <location>
        <position position="33"/>
    </location>
</feature>
<dbReference type="GO" id="GO:0046558">
    <property type="term" value="F:arabinan endo-1,5-alpha-L-arabinosidase activity"/>
    <property type="evidence" value="ECO:0007669"/>
    <property type="project" value="InterPro"/>
</dbReference>
<comment type="similarity">
    <text evidence="2 5">Belongs to the glycosyl hydrolase 43 family.</text>
</comment>
<evidence type="ECO:0000256" key="7">
    <source>
        <dbReference type="PIRSR" id="PIRSR026534-2"/>
    </source>
</evidence>
<name>A0AAU7UEW9_9DEIO</name>
<comment type="pathway">
    <text evidence="1 5">Glycan metabolism; L-arabinan degradation.</text>
</comment>
<dbReference type="PANTHER" id="PTHR43301:SF3">
    <property type="entry name" value="ARABINAN ENDO-1,5-ALPHA-L-ARABINOSIDASE A-RELATED"/>
    <property type="match status" value="1"/>
</dbReference>
<feature type="binding site" evidence="7">
    <location>
        <begin position="175"/>
        <end position="177"/>
    </location>
    <ligand>
        <name>substrate</name>
    </ligand>
</feature>
<dbReference type="InterPro" id="IPR016840">
    <property type="entry name" value="Glyco_hydro_43_endo_a_Ara-ase"/>
</dbReference>
<dbReference type="KEGG" id="dsc:ABOD76_21710"/>
<evidence type="ECO:0000256" key="3">
    <source>
        <dbReference type="ARBA" id="ARBA00022801"/>
    </source>
</evidence>
<dbReference type="InterPro" id="IPR006710">
    <property type="entry name" value="Glyco_hydro_43"/>
</dbReference>
<dbReference type="CDD" id="cd08998">
    <property type="entry name" value="GH43_Arb43a-like"/>
    <property type="match status" value="1"/>
</dbReference>
<dbReference type="Pfam" id="PF04616">
    <property type="entry name" value="Glyco_hydro_43"/>
    <property type="match status" value="1"/>
</dbReference>
<evidence type="ECO:0000313" key="9">
    <source>
        <dbReference type="EMBL" id="XBV87313.1"/>
    </source>
</evidence>
<evidence type="ECO:0000256" key="8">
    <source>
        <dbReference type="PIRSR" id="PIRSR606710-2"/>
    </source>
</evidence>
<dbReference type="InterPro" id="IPR050727">
    <property type="entry name" value="GH43_arabinanases"/>
</dbReference>
<sequence>MRWGRLLGSLATLGWAIAGPSQPLLKGDLQIHDPTVLKVADGYVAMGTGYEGIDGGTLRLRTSRDGLTWTDAGHLGTTQPAWVGKLLGQEPPNLWAPSLSRHGSTSYLYFAASTFGKNSSGIGLMTNPALKASAPDQGWVDRGLVLSSTPSDNFNAIDPARIDTADGRAWLAFGSWWDGIRLRELDPQSGLLQKQNSKVYALASRGGGAIEAASLMQHGKYYYLFVSFDRCCAGLSSTYRIMVGRASKVTGPYTDRSGHDMMKGGGTELQASQGRYIGPGGQEVYQDGREVRLAYHYYDRDQGGVSQLQTSTLLWDDSGWPRLPALPTGGS</sequence>
<feature type="binding site" evidence="7">
    <location>
        <position position="116"/>
    </location>
    <ligand>
        <name>substrate</name>
    </ligand>
</feature>
<dbReference type="GO" id="GO:0005975">
    <property type="term" value="P:carbohydrate metabolic process"/>
    <property type="evidence" value="ECO:0007669"/>
    <property type="project" value="InterPro"/>
</dbReference>
<evidence type="ECO:0000256" key="6">
    <source>
        <dbReference type="PIRSR" id="PIRSR026534-1"/>
    </source>
</evidence>
<reference evidence="9" key="1">
    <citation type="submission" date="2024-06" db="EMBL/GenBank/DDBJ databases">
        <title>Draft Genome Sequence of Deinococcus sonorensis Type Strain KR-87, a Biofilm Producing Representative of the Genus Deinococcus.</title>
        <authorList>
            <person name="Boren L.S."/>
            <person name="Grosso R.A."/>
            <person name="Hugenberg-Cox A.N."/>
            <person name="Hill J.T.E."/>
            <person name="Albert C.M."/>
            <person name="Tuohy J.M."/>
        </authorList>
    </citation>
    <scope>NUCLEOTIDE SEQUENCE</scope>
    <source>
        <strain evidence="9">KR-87</strain>
        <plasmid evidence="9">pDson02</plasmid>
    </source>
</reference>
<dbReference type="Gene3D" id="2.115.10.20">
    <property type="entry name" value="Glycosyl hydrolase domain, family 43"/>
    <property type="match status" value="1"/>
</dbReference>
<feature type="site" description="Important for catalytic activity, responsible for pKa modulation of the active site Glu and correct orientation of both the proton donor and substrate" evidence="8">
    <location>
        <position position="158"/>
    </location>
</feature>
<proteinExistence type="inferred from homology"/>
<evidence type="ECO:0000256" key="4">
    <source>
        <dbReference type="ARBA" id="ARBA00023295"/>
    </source>
</evidence>
<gene>
    <name evidence="9" type="ORF">ABOD76_21710</name>
</gene>
<keyword evidence="3 5" id="KW-0378">Hydrolase</keyword>
<feature type="binding site" evidence="7">
    <location>
        <begin position="155"/>
        <end position="158"/>
    </location>
    <ligand>
        <name>substrate</name>
    </ligand>
</feature>
<accession>A0AAU7UEW9</accession>
<dbReference type="InterPro" id="IPR023296">
    <property type="entry name" value="Glyco_hydro_beta-prop_sf"/>
</dbReference>
<dbReference type="EMBL" id="CP158300">
    <property type="protein sequence ID" value="XBV87313.1"/>
    <property type="molecule type" value="Genomic_DNA"/>
</dbReference>
<dbReference type="SUPFAM" id="SSF75005">
    <property type="entry name" value="Arabinanase/levansucrase/invertase"/>
    <property type="match status" value="1"/>
</dbReference>
<dbReference type="AlphaFoldDB" id="A0AAU7UEW9"/>